<dbReference type="Gramene" id="Os02t0461000-01">
    <property type="protein sequence ID" value="Os02t0461000-01"/>
    <property type="gene ID" value="Os02g0461000"/>
</dbReference>
<evidence type="ECO:0000313" key="4">
    <source>
        <dbReference type="EMBL" id="BAF08702.1"/>
    </source>
</evidence>
<name>A0A0P0VIR1_ORYSJ</name>
<dbReference type="EMBL" id="AP005068">
    <property type="protein sequence ID" value="BAD19635.1"/>
    <property type="molecule type" value="Genomic_DNA"/>
</dbReference>
<accession>A0A0P0VIR1</accession>
<dbReference type="PANTHER" id="PTHR32382">
    <property type="entry name" value="FASCICLIN-LIKE ARABINOGALACTAN PROTEIN"/>
    <property type="match status" value="1"/>
</dbReference>
<dbReference type="KEGG" id="dosa:Os02g0461000"/>
<evidence type="ECO:0000256" key="1">
    <source>
        <dbReference type="SAM" id="MobiDB-lite"/>
    </source>
</evidence>
<feature type="compositionally biased region" description="Basic residues" evidence="1">
    <location>
        <begin position="179"/>
        <end position="190"/>
    </location>
</feature>
<reference evidence="4" key="7">
    <citation type="submission" date="2012-08" db="EMBL/GenBank/DDBJ databases">
        <title>Oryza sativa nipponbare(GA3) genomic DNA, chromosome 2.</title>
        <authorList>
            <consortium name="IRGSP(International Rice Genome Sequencing Project)"/>
        </authorList>
    </citation>
    <scope>NUCLEOTIDE SEQUENCE</scope>
</reference>
<evidence type="ECO:0000313" key="3">
    <source>
        <dbReference type="EMBL" id="BAD19635.1"/>
    </source>
</evidence>
<evidence type="ECO:0000256" key="2">
    <source>
        <dbReference type="SAM" id="SignalP"/>
    </source>
</evidence>
<feature type="signal peptide" evidence="2">
    <location>
        <begin position="1"/>
        <end position="24"/>
    </location>
</feature>
<dbReference type="KEGG" id="osa:4329295"/>
<reference evidence="4" key="3">
    <citation type="journal article" date="2006" name="Nucleic Acids Res.">
        <title>The Rice Annotation Project Database (RAP-DB): hub for Oryza sativa ssp. japonica genome information.</title>
        <authorList>
            <person name="Ohyanagi H."/>
            <person name="Tanaka T."/>
            <person name="Sakai H."/>
            <person name="Shigemoto Y."/>
            <person name="Yamaguchi K."/>
            <person name="Habara T."/>
            <person name="Fujii Y."/>
            <person name="Antonio B.A."/>
            <person name="Nagamura Y."/>
            <person name="Imanishi T."/>
            <person name="Ikeo K."/>
            <person name="Itoh T."/>
            <person name="Gojobori T."/>
            <person name="Sasaki T."/>
        </authorList>
    </citation>
    <scope>NUCLEOTIDE SEQUENCE</scope>
</reference>
<feature type="chain" id="PRO_5038210307" evidence="2">
    <location>
        <begin position="25"/>
        <end position="213"/>
    </location>
</feature>
<feature type="region of interest" description="Disordered" evidence="1">
    <location>
        <begin position="170"/>
        <end position="213"/>
    </location>
</feature>
<dbReference type="SUPFAM" id="SSF82153">
    <property type="entry name" value="FAS1 domain"/>
    <property type="match status" value="1"/>
</dbReference>
<reference evidence="3" key="1">
    <citation type="submission" date="2002-04" db="EMBL/GenBank/DDBJ databases">
        <title>Oryza sativa nipponbare(GA3) genomic DNA, chromosome 2, PAC clone:P0644G05.</title>
        <authorList>
            <person name="Sasaki T."/>
            <person name="Matsumoto T."/>
            <person name="Katayose Y."/>
        </authorList>
    </citation>
    <scope>NUCLEOTIDE SEQUENCE</scope>
</reference>
<gene>
    <name evidence="4" type="ordered locus">Os02g0461000</name>
    <name evidence="3" type="ORF">P0644G05.16</name>
</gene>
<dbReference type="AlphaFoldDB" id="A0A0P0VIR1"/>
<reference evidence="4" key="4">
    <citation type="journal article" date="2007" name="Genome Res.">
        <title>Curated Genome Annotation of Oryza sativa ssp. japonica and Comparative Genome Analysis with Arabidopsis thaliana.</title>
        <authorList>
            <consortium name="The Rice Annotation Project (RAP)"/>
            <person name="Itoh T."/>
            <person name="Tanaka T."/>
            <person name="Barrero R.A."/>
            <person name="Yamasaki C."/>
            <person name="Fujii Y."/>
            <person name="Hilton P.B."/>
            <person name="Antonio B.A."/>
            <person name="Aono H."/>
            <person name="Apweiler R."/>
            <person name="Bruskiewich R."/>
            <person name="Bureau T."/>
            <person name="Burr F."/>
            <person name="Costa de Oliveira A."/>
            <person name="Fuks G."/>
            <person name="Habara T."/>
            <person name="Haberer G."/>
            <person name="Han B."/>
            <person name="Harada E."/>
            <person name="Hiraki A.T."/>
            <person name="Hirochika H."/>
            <person name="Hoen D."/>
            <person name="Hokari H."/>
            <person name="Hosokawa S."/>
            <person name="Hsing Y."/>
            <person name="Ikawa H."/>
            <person name="Ikeo K."/>
            <person name="Imanishi T."/>
            <person name="Ito Y."/>
            <person name="Jaiswal P."/>
            <person name="Kanno M."/>
            <person name="Kawahara Y."/>
            <person name="Kawamura T."/>
            <person name="Kawashima H."/>
            <person name="Khurana J.P."/>
            <person name="Kikuchi S."/>
            <person name="Komatsu S."/>
            <person name="Koyanagi K.O."/>
            <person name="Kubooka H."/>
            <person name="Lieberherr D."/>
            <person name="Lin Y.C."/>
            <person name="Lonsdale D."/>
            <person name="Matsumoto T."/>
            <person name="Matsuya A."/>
            <person name="McCombie W.R."/>
            <person name="Messing J."/>
            <person name="Miyao A."/>
            <person name="Mulder N."/>
            <person name="Nagamura Y."/>
            <person name="Nam J."/>
            <person name="Namiki N."/>
            <person name="Numa H."/>
            <person name="Nurimoto S."/>
            <person name="O'donovan C."/>
            <person name="Ohyanagi H."/>
            <person name="Okido T."/>
            <person name="Oota S."/>
            <person name="Osato N."/>
            <person name="Palmer L.E."/>
            <person name="Quetier F."/>
            <person name="Raghuvanshi S."/>
            <person name="Saichi N."/>
            <person name="Sakai H."/>
            <person name="Sakai Y."/>
            <person name="Sakata K."/>
            <person name="Sakurai T."/>
            <person name="Sato F."/>
            <person name="Sato Y."/>
            <person name="Schoof H."/>
            <person name="Seki M."/>
            <person name="Shibata M."/>
            <person name="Shimizu Y."/>
            <person name="Shinozaki K."/>
            <person name="Shinso Y."/>
            <person name="Singh N.K."/>
            <person name="Smith-White B."/>
            <person name="Takeda J."/>
            <person name="Tanino M."/>
            <person name="Tatusova T."/>
            <person name="Thongjuea S."/>
            <person name="Todokoro F."/>
            <person name="Tsugane M."/>
            <person name="Tyagi A.K."/>
            <person name="Vanavichit A."/>
            <person name="Wang A."/>
            <person name="Wing R.A."/>
            <person name="Yamaguchi K."/>
            <person name="Yamamoto M."/>
            <person name="Yamamoto N."/>
            <person name="Yu Y."/>
            <person name="Zhang H."/>
            <person name="Zhao Q."/>
            <person name="Higo K."/>
            <person name="Burr B."/>
            <person name="Gojobori T."/>
            <person name="Sasaki T."/>
        </authorList>
    </citation>
    <scope>NUCLEOTIDE SEQUENCE</scope>
</reference>
<dbReference type="InterPro" id="IPR033254">
    <property type="entry name" value="Plant_FLA"/>
</dbReference>
<dbReference type="OrthoDB" id="694090at2759"/>
<dbReference type="OMA" id="DEMKSRT"/>
<evidence type="ECO:0000313" key="5">
    <source>
        <dbReference type="Proteomes" id="UP000000763"/>
    </source>
</evidence>
<protein>
    <submittedName>
        <fullName evidence="4">Os02g0461000 protein</fullName>
    </submittedName>
</protein>
<reference evidence="4" key="8">
    <citation type="submission" date="2012-08" db="EMBL/GenBank/DDBJ databases">
        <title>The Second Rice Annotation Project Meeting (RAP2).</title>
        <authorList>
            <consortium name="The Rice Annotation Project (RAP)"/>
        </authorList>
    </citation>
    <scope>NUCLEOTIDE SEQUENCE</scope>
</reference>
<dbReference type="EMBL" id="AP008208">
    <property type="protein sequence ID" value="BAF08702.1"/>
    <property type="molecule type" value="Genomic_DNA"/>
</dbReference>
<dbReference type="InterPro" id="IPR036378">
    <property type="entry name" value="FAS1_dom_sf"/>
</dbReference>
<proteinExistence type="predicted"/>
<reference evidence="4 5" key="2">
    <citation type="journal article" date="2005" name="Nature">
        <title>The map-based sequence of the rice genome.</title>
        <authorList>
            <consortium name="International rice genome sequencing project (IRGSP)"/>
            <person name="Matsumoto T."/>
            <person name="Wu J."/>
            <person name="Kanamori H."/>
            <person name="Katayose Y."/>
            <person name="Fujisawa M."/>
            <person name="Namiki N."/>
            <person name="Mizuno H."/>
            <person name="Yamamoto K."/>
            <person name="Antonio B.A."/>
            <person name="Baba T."/>
            <person name="Sakata K."/>
            <person name="Nagamura Y."/>
            <person name="Aoki H."/>
            <person name="Arikawa K."/>
            <person name="Arita K."/>
            <person name="Bito T."/>
            <person name="Chiden Y."/>
            <person name="Fujitsuka N."/>
            <person name="Fukunaka R."/>
            <person name="Hamada M."/>
            <person name="Harada C."/>
            <person name="Hayashi A."/>
            <person name="Hijishita S."/>
            <person name="Honda M."/>
            <person name="Hosokawa S."/>
            <person name="Ichikawa Y."/>
            <person name="Idonuma A."/>
            <person name="Iijima M."/>
            <person name="Ikeda M."/>
            <person name="Ikeno M."/>
            <person name="Ito K."/>
            <person name="Ito S."/>
            <person name="Ito T."/>
            <person name="Ito Y."/>
            <person name="Ito Y."/>
            <person name="Iwabuchi A."/>
            <person name="Kamiya K."/>
            <person name="Karasawa W."/>
            <person name="Kurita K."/>
            <person name="Katagiri S."/>
            <person name="Kikuta A."/>
            <person name="Kobayashi H."/>
            <person name="Kobayashi N."/>
            <person name="Machita K."/>
            <person name="Maehara T."/>
            <person name="Masukawa M."/>
            <person name="Mizubayashi T."/>
            <person name="Mukai Y."/>
            <person name="Nagasaki H."/>
            <person name="Nagata Y."/>
            <person name="Naito S."/>
            <person name="Nakashima M."/>
            <person name="Nakama Y."/>
            <person name="Nakamichi Y."/>
            <person name="Nakamura M."/>
            <person name="Meguro A."/>
            <person name="Negishi M."/>
            <person name="Ohta I."/>
            <person name="Ohta T."/>
            <person name="Okamoto M."/>
            <person name="Ono N."/>
            <person name="Saji S."/>
            <person name="Sakaguchi M."/>
            <person name="Sakai K."/>
            <person name="Shibata M."/>
            <person name="Shimokawa T."/>
            <person name="Song J."/>
            <person name="Takazaki Y."/>
            <person name="Terasawa K."/>
            <person name="Tsugane M."/>
            <person name="Tsuji K."/>
            <person name="Ueda S."/>
            <person name="Waki K."/>
            <person name="Yamagata H."/>
            <person name="Yamamoto M."/>
            <person name="Yamamoto S."/>
            <person name="Yamane H."/>
            <person name="Yoshiki S."/>
            <person name="Yoshihara R."/>
            <person name="Yukawa K."/>
            <person name="Zhong H."/>
            <person name="Yano M."/>
            <person name="Yuan Q."/>
            <person name="Ouyang S."/>
            <person name="Liu J."/>
            <person name="Jones K.M."/>
            <person name="Gansberger K."/>
            <person name="Moffat K."/>
            <person name="Hill J."/>
            <person name="Bera J."/>
            <person name="Fadrosh D."/>
            <person name="Jin S."/>
            <person name="Johri S."/>
            <person name="Kim M."/>
            <person name="Overton L."/>
            <person name="Reardon M."/>
            <person name="Tsitrin T."/>
            <person name="Vuong H."/>
            <person name="Weaver B."/>
            <person name="Ciecko A."/>
            <person name="Tallon L."/>
            <person name="Jackson J."/>
            <person name="Pai G."/>
            <person name="Aken S.V."/>
            <person name="Utterback T."/>
            <person name="Reidmuller S."/>
            <person name="Feldblyum T."/>
            <person name="Hsiao J."/>
            <person name="Zismann V."/>
            <person name="Iobst S."/>
            <person name="de Vazeille A.R."/>
            <person name="Buell C.R."/>
            <person name="Ying K."/>
            <person name="Li Y."/>
            <person name="Lu T."/>
            <person name="Huang Y."/>
            <person name="Zhao Q."/>
            <person name="Feng Q."/>
            <person name="Zhang L."/>
            <person name="Zhu J."/>
            <person name="Weng Q."/>
            <person name="Mu J."/>
            <person name="Lu Y."/>
            <person name="Fan D."/>
            <person name="Liu Y."/>
            <person name="Guan J."/>
            <person name="Zhang Y."/>
            <person name="Yu S."/>
            <person name="Liu X."/>
            <person name="Zhang Y."/>
            <person name="Hong G."/>
            <person name="Han B."/>
            <person name="Choisne N."/>
            <person name="Demange N."/>
            <person name="Orjeda G."/>
            <person name="Samain S."/>
            <person name="Cattolico L."/>
            <person name="Pelletier E."/>
            <person name="Couloux A."/>
            <person name="Segurens B."/>
            <person name="Wincker P."/>
            <person name="D'Hont A."/>
            <person name="Scarpelli C."/>
            <person name="Weissenbach J."/>
            <person name="Salanoubat M."/>
            <person name="Quetier F."/>
            <person name="Yu Y."/>
            <person name="Kim H.R."/>
            <person name="Rambo T."/>
            <person name="Currie J."/>
            <person name="Collura K."/>
            <person name="Luo M."/>
            <person name="Yang T."/>
            <person name="Ammiraju J.S.S."/>
            <person name="Engler F."/>
            <person name="Soderlund C."/>
            <person name="Wing R.A."/>
            <person name="Palmer L.E."/>
            <person name="de la Bastide M."/>
            <person name="Spiegel L."/>
            <person name="Nascimento L."/>
            <person name="Zutavern T."/>
            <person name="O'Shaughnessy A."/>
            <person name="Dike S."/>
            <person name="Dedhia N."/>
            <person name="Preston R."/>
            <person name="Balija V."/>
            <person name="McCombie W.R."/>
            <person name="Chow T."/>
            <person name="Chen H."/>
            <person name="Chung M."/>
            <person name="Chen C."/>
            <person name="Shaw J."/>
            <person name="Wu H."/>
            <person name="Hsiao K."/>
            <person name="Chao Y."/>
            <person name="Chu M."/>
            <person name="Cheng C."/>
            <person name="Hour A."/>
            <person name="Lee P."/>
            <person name="Lin S."/>
            <person name="Lin Y."/>
            <person name="Liou J."/>
            <person name="Liu S."/>
            <person name="Hsing Y."/>
            <person name="Raghuvanshi S."/>
            <person name="Mohanty A."/>
            <person name="Bharti A.K."/>
            <person name="Gaur A."/>
            <person name="Gupta V."/>
            <person name="Kumar D."/>
            <person name="Ravi V."/>
            <person name="Vij S."/>
            <person name="Kapur A."/>
            <person name="Khurana P."/>
            <person name="Khurana P."/>
            <person name="Khurana J.P."/>
            <person name="Tyagi A.K."/>
            <person name="Gaikwad K."/>
            <person name="Singh A."/>
            <person name="Dalal V."/>
            <person name="Srivastava S."/>
            <person name="Dixit A."/>
            <person name="Pal A.K."/>
            <person name="Ghazi I.A."/>
            <person name="Yadav M."/>
            <person name="Pandit A."/>
            <person name="Bhargava A."/>
            <person name="Sureshbabu K."/>
            <person name="Batra K."/>
            <person name="Sharma T.R."/>
            <person name="Mohapatra T."/>
            <person name="Singh N.K."/>
            <person name="Messing J."/>
            <person name="Nelson A.B."/>
            <person name="Fuks G."/>
            <person name="Kavchok S."/>
            <person name="Keizer G."/>
            <person name="Linton E."/>
            <person name="Llaca V."/>
            <person name="Song R."/>
            <person name="Tanyolac B."/>
            <person name="Young S."/>
            <person name="Ho-Il K."/>
            <person name="Hahn J.H."/>
            <person name="Sangsakoo G."/>
            <person name="Vanavichit A."/>
            <person name="de Mattos Luiz.A.T."/>
            <person name="Zimmer P.D."/>
            <person name="Malone G."/>
            <person name="Dellagostin O."/>
            <person name="de Oliveira A.C."/>
            <person name="Bevan M."/>
            <person name="Bancroft I."/>
            <person name="Minx P."/>
            <person name="Cordum H."/>
            <person name="Wilson R."/>
            <person name="Cheng Z."/>
            <person name="Jin W."/>
            <person name="Jiang J."/>
            <person name="Leong S.A."/>
            <person name="Iwama H."/>
            <person name="Gojobori T."/>
            <person name="Itoh T."/>
            <person name="Niimura Y."/>
            <person name="Fujii Y."/>
            <person name="Habara T."/>
            <person name="Sakai H."/>
            <person name="Sato Y."/>
            <person name="Wilson G."/>
            <person name="Kumar K."/>
            <person name="McCouch S."/>
            <person name="Juretic N."/>
            <person name="Hoen D."/>
            <person name="Wright S."/>
            <person name="Bruskiewich R."/>
            <person name="Bureau T."/>
            <person name="Miyao A."/>
            <person name="Hirochika H."/>
            <person name="Nishikawa T."/>
            <person name="Kadowaki K."/>
            <person name="Sugiura M."/>
            <person name="Burr B."/>
            <person name="Sasaki T."/>
        </authorList>
    </citation>
    <scope>NUCLEOTIDE SEQUENCE [LARGE SCALE GENOMIC DNA]</scope>
    <source>
        <strain evidence="5">cv. Nipponbare</strain>
    </source>
</reference>
<reference evidence="5" key="6">
    <citation type="journal article" date="2008" name="Nucleic Acids Res.">
        <title>The rice annotation project database (RAP-DB): 2008 update.</title>
        <authorList>
            <consortium name="The rice annotation project (RAP)"/>
        </authorList>
    </citation>
    <scope>GENOME REANNOTATION</scope>
    <source>
        <strain evidence="5">cv. Nipponbare</strain>
    </source>
</reference>
<dbReference type="PANTHER" id="PTHR32382:SF37">
    <property type="entry name" value="OS02G0461000 PROTEIN"/>
    <property type="match status" value="1"/>
</dbReference>
<keyword evidence="2" id="KW-0732">Signal</keyword>
<sequence>MASSKMTLLPVLLLLAAASPAALGAFDVNQMLADKSQYGSFLKLLTQTKVAEETNRLKSASLLVLQDKAMKPITSLPADKQRMAMANHVLLKYFDPIQLGEMKDRTAMLPTLLSNTDKKLGVVNYTKASDGQMYLGAPGAACVAKLVKVVAARPYAISIMEVSEAILPPALGGSGGPGRRAKGGKGKVKPKSSDADEAAAKPATEPKATDVPK</sequence>
<dbReference type="Proteomes" id="UP000000763">
    <property type="component" value="Chromosome 2"/>
</dbReference>
<reference evidence="4" key="5">
    <citation type="journal article" date="2008" name="Nucleic Acids Res.">
        <title>The Rice Annotation Project Database (RAP-DB): 2008 update.</title>
        <authorList>
            <consortium name="The Rice Annotation Project (RAP)"/>
            <person name="Tanaka T."/>
            <person name="Antonio B.A."/>
            <person name="Kikuchi S."/>
            <person name="Matsumoto T."/>
            <person name="Nagamura Y."/>
            <person name="Numa H."/>
            <person name="Sakai H."/>
            <person name="Wu J."/>
            <person name="Itoh T."/>
            <person name="Sasaki T."/>
            <person name="Aono R."/>
            <person name="Fujii Y."/>
            <person name="Habara T."/>
            <person name="Harada E."/>
            <person name="Kanno M."/>
            <person name="Kawahara Y."/>
            <person name="Kawashima H."/>
            <person name="Kubooka H."/>
            <person name="Matsuya A."/>
            <person name="Nakaoka H."/>
            <person name="Saichi N."/>
            <person name="Sanbonmatsu R."/>
            <person name="Sato Y."/>
            <person name="Shinso Y."/>
            <person name="Suzuki M."/>
            <person name="Takeda J."/>
            <person name="Tanino M."/>
            <person name="Todokoro F."/>
            <person name="Yamaguchi K."/>
            <person name="Yamamoto N."/>
            <person name="Yamasaki C."/>
            <person name="Imanishi T."/>
            <person name="Okido T."/>
            <person name="Tada M."/>
            <person name="Ikeo K."/>
            <person name="Tateno Y."/>
            <person name="Gojobori T."/>
            <person name="Lin Y.C."/>
            <person name="Wei F.J."/>
            <person name="Hsing Y.I."/>
            <person name="Zhao Q."/>
            <person name="Han B."/>
            <person name="Kramer M.R."/>
            <person name="McCombie R.W."/>
            <person name="Lonsdale D."/>
            <person name="O'Donovan C.C."/>
            <person name="Whitfield E.J."/>
            <person name="Apweiler R."/>
            <person name="Koyanagi K.O."/>
            <person name="Khurana J.P."/>
            <person name="Raghuvanshi S."/>
            <person name="Singh N.K."/>
            <person name="Tyagi A.K."/>
            <person name="Haberer G."/>
            <person name="Fujisawa M."/>
            <person name="Hosokawa S."/>
            <person name="Ito Y."/>
            <person name="Ikawa H."/>
            <person name="Shibata M."/>
            <person name="Yamamoto M."/>
            <person name="Bruskiewich R.M."/>
            <person name="Hoen D.R."/>
            <person name="Bureau TE."/>
            <person name="Namiki N."/>
            <person name="Ohyanagi H."/>
            <person name="Sakai Y."/>
            <person name="Nobushima S."/>
            <person name="Sakata K."/>
            <person name="Barrero R.A."/>
            <person name="Sato Y."/>
            <person name="Souvorov A."/>
            <person name="Smith-White B."/>
            <person name="Tatusova T."/>
            <person name="An S."/>
            <person name="An G."/>
            <person name="OOta S."/>
            <person name="Fuks G."/>
            <person name="Messing J."/>
            <person name="Christie K.R."/>
            <person name="Lieberherr D."/>
            <person name="Kim H."/>
            <person name="Zuccolo A."/>
            <person name="Wing R.A."/>
            <person name="Nobuta K."/>
            <person name="Green P.J."/>
            <person name="Lu C."/>
            <person name="Meyers BC."/>
            <person name="Chaparro C."/>
            <person name="Piegu B."/>
            <person name="Panaud O."/>
            <person name="Echeverria M."/>
        </authorList>
    </citation>
    <scope>NUCLEOTIDE SEQUENCE</scope>
</reference>
<organism evidence="3 5">
    <name type="scientific">Oryza sativa subsp. japonica</name>
    <name type="common">Rice</name>
    <dbReference type="NCBI Taxonomy" id="39947"/>
    <lineage>
        <taxon>Eukaryota</taxon>
        <taxon>Viridiplantae</taxon>
        <taxon>Streptophyta</taxon>
        <taxon>Embryophyta</taxon>
        <taxon>Tracheophyta</taxon>
        <taxon>Spermatophyta</taxon>
        <taxon>Magnoliopsida</taxon>
        <taxon>Liliopsida</taxon>
        <taxon>Poales</taxon>
        <taxon>Poaceae</taxon>
        <taxon>BOP clade</taxon>
        <taxon>Oryzoideae</taxon>
        <taxon>Oryzeae</taxon>
        <taxon>Oryzinae</taxon>
        <taxon>Oryza</taxon>
        <taxon>Oryza sativa</taxon>
    </lineage>
</organism>